<feature type="transmembrane region" description="Helical" evidence="11">
    <location>
        <begin position="115"/>
        <end position="139"/>
    </location>
</feature>
<dbReference type="PROSITE" id="PS50262">
    <property type="entry name" value="G_PROTEIN_RECEP_F1_2"/>
    <property type="match status" value="1"/>
</dbReference>
<keyword evidence="8" id="KW-0807">Transducer</keyword>
<keyword evidence="15" id="KW-1185">Reference proteome</keyword>
<evidence type="ECO:0000313" key="15">
    <source>
        <dbReference type="Proteomes" id="UP000000305"/>
    </source>
</evidence>
<comment type="similarity">
    <text evidence="2">Belongs to the G-protein coupled receptor 1 family.</text>
</comment>
<proteinExistence type="inferred from homology"/>
<feature type="domain" description="G-protein coupled receptors family 1 profile" evidence="13">
    <location>
        <begin position="94"/>
        <end position="350"/>
    </location>
</feature>
<evidence type="ECO:0000256" key="6">
    <source>
        <dbReference type="ARBA" id="ARBA00023136"/>
    </source>
</evidence>
<evidence type="ECO:0000256" key="1">
    <source>
        <dbReference type="ARBA" id="ARBA00004141"/>
    </source>
</evidence>
<keyword evidence="4 11" id="KW-1133">Transmembrane helix</keyword>
<gene>
    <name evidence="14" type="primary">PTEROPSIN3</name>
    <name evidence="14" type="ORF">DAPPUDRAFT_346958</name>
</gene>
<dbReference type="InParanoid" id="E9G0T6"/>
<dbReference type="OrthoDB" id="2101615at2759"/>
<sequence length="510" mass="56670">MSTVVFETSGAKVLWVVLATLLSRASASSWDGRNAVVFDDYVPHQQYLMVIANQNVSEYSVDDPGGHRHLLMPIWAYQMAAGYLFFICVIGLILNTIVVIVLLNDPKKMTPLNWMLLNLACSDGIIAGFGAPISAAAAFHCGWPFSHELCVVYAMIVSTTGIASITTLSALAMLRCKLVVQKHVHPPNRISAFTNHSVRLQRHQAALLLTLIWSYSLAVTCPPLFGWGHYDREAGHISCSVNWELKVVNNRSYIFYVFAMGQLVPSVVVVVSYFSILHVVRKKTRRRDAAEKRSTVMVAVMIGAFIITWTPYSILALVEFFSDEQTVSPVWATVPCIFAKTAVVLNPIIYGFLNTQFRLTWEKFSIRFLGRPGRPYSGQLAATSSNEQPQTRQLADFSPAGRLTKILAQSINSSSKTRQNLSSPPCLVERQQQQEGEEKQESVLIDDPNQLPSPSLISPASEATATRLSNPCVGMVGDEQKEQPVSLEIVRYLPNADLHRIRMLHPLGMY</sequence>
<keyword evidence="3 11" id="KW-0812">Transmembrane</keyword>
<dbReference type="Pfam" id="PF00001">
    <property type="entry name" value="7tm_1"/>
    <property type="match status" value="1"/>
</dbReference>
<reference evidence="14 15" key="1">
    <citation type="journal article" date="2011" name="Science">
        <title>The ecoresponsive genome of Daphnia pulex.</title>
        <authorList>
            <person name="Colbourne J.K."/>
            <person name="Pfrender M.E."/>
            <person name="Gilbert D."/>
            <person name="Thomas W.K."/>
            <person name="Tucker A."/>
            <person name="Oakley T.H."/>
            <person name="Tokishita S."/>
            <person name="Aerts A."/>
            <person name="Arnold G.J."/>
            <person name="Basu M.K."/>
            <person name="Bauer D.J."/>
            <person name="Caceres C.E."/>
            <person name="Carmel L."/>
            <person name="Casola C."/>
            <person name="Choi J.H."/>
            <person name="Detter J.C."/>
            <person name="Dong Q."/>
            <person name="Dusheyko S."/>
            <person name="Eads B.D."/>
            <person name="Frohlich T."/>
            <person name="Geiler-Samerotte K.A."/>
            <person name="Gerlach D."/>
            <person name="Hatcher P."/>
            <person name="Jogdeo S."/>
            <person name="Krijgsveld J."/>
            <person name="Kriventseva E.V."/>
            <person name="Kultz D."/>
            <person name="Laforsch C."/>
            <person name="Lindquist E."/>
            <person name="Lopez J."/>
            <person name="Manak J.R."/>
            <person name="Muller J."/>
            <person name="Pangilinan J."/>
            <person name="Patwardhan R.P."/>
            <person name="Pitluck S."/>
            <person name="Pritham E.J."/>
            <person name="Rechtsteiner A."/>
            <person name="Rho M."/>
            <person name="Rogozin I.B."/>
            <person name="Sakarya O."/>
            <person name="Salamov A."/>
            <person name="Schaack S."/>
            <person name="Shapiro H."/>
            <person name="Shiga Y."/>
            <person name="Skalitzky C."/>
            <person name="Smith Z."/>
            <person name="Souvorov A."/>
            <person name="Sung W."/>
            <person name="Tang Z."/>
            <person name="Tsuchiya D."/>
            <person name="Tu H."/>
            <person name="Vos H."/>
            <person name="Wang M."/>
            <person name="Wolf Y.I."/>
            <person name="Yamagata H."/>
            <person name="Yamada T."/>
            <person name="Ye Y."/>
            <person name="Shaw J.R."/>
            <person name="Andrews J."/>
            <person name="Crease T.J."/>
            <person name="Tang H."/>
            <person name="Lucas S.M."/>
            <person name="Robertson H.M."/>
            <person name="Bork P."/>
            <person name="Koonin E.V."/>
            <person name="Zdobnov E.M."/>
            <person name="Grigoriev I.V."/>
            <person name="Lynch M."/>
            <person name="Boore J.L."/>
        </authorList>
    </citation>
    <scope>NUCLEOTIDE SEQUENCE [LARGE SCALE GENOMIC DNA]</scope>
</reference>
<feature type="transmembrane region" description="Helical" evidence="11">
    <location>
        <begin position="151"/>
        <end position="174"/>
    </location>
</feature>
<dbReference type="GO" id="GO:0005886">
    <property type="term" value="C:plasma membrane"/>
    <property type="evidence" value="ECO:0000318"/>
    <property type="project" value="GO_Central"/>
</dbReference>
<evidence type="ECO:0000256" key="4">
    <source>
        <dbReference type="ARBA" id="ARBA00022989"/>
    </source>
</evidence>
<evidence type="ECO:0000256" key="11">
    <source>
        <dbReference type="SAM" id="Phobius"/>
    </source>
</evidence>
<dbReference type="EMBL" id="GL732528">
    <property type="protein sequence ID" value="EFX87346.1"/>
    <property type="molecule type" value="Genomic_DNA"/>
</dbReference>
<dbReference type="CDD" id="cd14969">
    <property type="entry name" value="7tmA_Opsins_type2_animals"/>
    <property type="match status" value="1"/>
</dbReference>
<dbReference type="SUPFAM" id="SSF81321">
    <property type="entry name" value="Family A G protein-coupled receptor-like"/>
    <property type="match status" value="1"/>
</dbReference>
<evidence type="ECO:0000256" key="9">
    <source>
        <dbReference type="ARBA" id="ARBA00023305"/>
    </source>
</evidence>
<feature type="region of interest" description="Disordered" evidence="10">
    <location>
        <begin position="414"/>
        <end position="453"/>
    </location>
</feature>
<keyword evidence="9" id="KW-0716">Sensory transduction</keyword>
<dbReference type="AlphaFoldDB" id="E9G0T6"/>
<organism evidence="14 15">
    <name type="scientific">Daphnia pulex</name>
    <name type="common">Water flea</name>
    <dbReference type="NCBI Taxonomy" id="6669"/>
    <lineage>
        <taxon>Eukaryota</taxon>
        <taxon>Metazoa</taxon>
        <taxon>Ecdysozoa</taxon>
        <taxon>Arthropoda</taxon>
        <taxon>Crustacea</taxon>
        <taxon>Branchiopoda</taxon>
        <taxon>Diplostraca</taxon>
        <taxon>Cladocera</taxon>
        <taxon>Anomopoda</taxon>
        <taxon>Daphniidae</taxon>
        <taxon>Daphnia</taxon>
    </lineage>
</organism>
<dbReference type="HOGENOM" id="CLU_534501_0_0_1"/>
<dbReference type="Proteomes" id="UP000000305">
    <property type="component" value="Unassembled WGS sequence"/>
</dbReference>
<dbReference type="PRINTS" id="PR00237">
    <property type="entry name" value="GPCRRHODOPSN"/>
</dbReference>
<keyword evidence="5" id="KW-0297">G-protein coupled receptor</keyword>
<dbReference type="GO" id="GO:0071482">
    <property type="term" value="P:cellular response to light stimulus"/>
    <property type="evidence" value="ECO:0000318"/>
    <property type="project" value="GO_Central"/>
</dbReference>
<keyword evidence="9" id="KW-0844">Vision</keyword>
<feature type="transmembrane region" description="Helical" evidence="11">
    <location>
        <begin position="296"/>
        <end position="318"/>
    </location>
</feature>
<dbReference type="FunFam" id="1.20.1070.10:FF:000320">
    <property type="entry name" value="Pteropsin4"/>
    <property type="match status" value="1"/>
</dbReference>
<feature type="chain" id="PRO_5003240501" evidence="12">
    <location>
        <begin position="28"/>
        <end position="510"/>
    </location>
</feature>
<feature type="transmembrane region" description="Helical" evidence="11">
    <location>
        <begin position="253"/>
        <end position="276"/>
    </location>
</feature>
<dbReference type="GO" id="GO:0007602">
    <property type="term" value="P:phototransduction"/>
    <property type="evidence" value="ECO:0000318"/>
    <property type="project" value="GO_Central"/>
</dbReference>
<evidence type="ECO:0000259" key="13">
    <source>
        <dbReference type="PROSITE" id="PS50262"/>
    </source>
</evidence>
<dbReference type="GO" id="GO:0001750">
    <property type="term" value="C:photoreceptor outer segment"/>
    <property type="evidence" value="ECO:0000318"/>
    <property type="project" value="GO_Central"/>
</dbReference>
<dbReference type="GO" id="GO:0008020">
    <property type="term" value="F:G protein-coupled photoreceptor activity"/>
    <property type="evidence" value="ECO:0000318"/>
    <property type="project" value="GO_Central"/>
</dbReference>
<feature type="signal peptide" evidence="12">
    <location>
        <begin position="1"/>
        <end position="27"/>
    </location>
</feature>
<name>E9G0T6_DAPPU</name>
<dbReference type="InterPro" id="IPR000276">
    <property type="entry name" value="GPCR_Rhodpsn"/>
</dbReference>
<keyword evidence="6 11" id="KW-0472">Membrane</keyword>
<keyword evidence="7" id="KW-0675">Receptor</keyword>
<evidence type="ECO:0000256" key="12">
    <source>
        <dbReference type="SAM" id="SignalP"/>
    </source>
</evidence>
<dbReference type="eggNOG" id="KOG3656">
    <property type="taxonomic scope" value="Eukaryota"/>
</dbReference>
<evidence type="ECO:0000256" key="5">
    <source>
        <dbReference type="ARBA" id="ARBA00023040"/>
    </source>
</evidence>
<dbReference type="InterPro" id="IPR017452">
    <property type="entry name" value="GPCR_Rhodpsn_7TM"/>
</dbReference>
<evidence type="ECO:0000256" key="10">
    <source>
        <dbReference type="SAM" id="MobiDB-lite"/>
    </source>
</evidence>
<evidence type="ECO:0000256" key="8">
    <source>
        <dbReference type="ARBA" id="ARBA00023224"/>
    </source>
</evidence>
<evidence type="ECO:0000256" key="2">
    <source>
        <dbReference type="ARBA" id="ARBA00010663"/>
    </source>
</evidence>
<evidence type="ECO:0000256" key="7">
    <source>
        <dbReference type="ARBA" id="ARBA00023170"/>
    </source>
</evidence>
<dbReference type="GO" id="GO:0007601">
    <property type="term" value="P:visual perception"/>
    <property type="evidence" value="ECO:0007669"/>
    <property type="project" value="UniProtKB-KW"/>
</dbReference>
<dbReference type="KEGG" id="dpx:DAPPUDRAFT_346958"/>
<keyword evidence="12" id="KW-0732">Signal</keyword>
<protein>
    <submittedName>
        <fullName evidence="14">Pteropsin3</fullName>
    </submittedName>
</protein>
<dbReference type="GO" id="GO:0007186">
    <property type="term" value="P:G protein-coupled receptor signaling pathway"/>
    <property type="evidence" value="ECO:0000318"/>
    <property type="project" value="GO_Central"/>
</dbReference>
<dbReference type="InterPro" id="IPR050125">
    <property type="entry name" value="GPCR_opsins"/>
</dbReference>
<evidence type="ECO:0000313" key="14">
    <source>
        <dbReference type="EMBL" id="EFX87346.1"/>
    </source>
</evidence>
<dbReference type="Gene3D" id="1.20.1070.10">
    <property type="entry name" value="Rhodopsin 7-helix transmembrane proteins"/>
    <property type="match status" value="1"/>
</dbReference>
<comment type="subcellular location">
    <subcellularLocation>
        <location evidence="1">Membrane</location>
        <topology evidence="1">Multi-pass membrane protein</topology>
    </subcellularLocation>
</comment>
<dbReference type="PANTHER" id="PTHR24240">
    <property type="entry name" value="OPSIN"/>
    <property type="match status" value="1"/>
</dbReference>
<evidence type="ECO:0000256" key="3">
    <source>
        <dbReference type="ARBA" id="ARBA00022692"/>
    </source>
</evidence>
<feature type="transmembrane region" description="Helical" evidence="11">
    <location>
        <begin position="330"/>
        <end position="353"/>
    </location>
</feature>
<feature type="transmembrane region" description="Helical" evidence="11">
    <location>
        <begin position="80"/>
        <end position="103"/>
    </location>
</feature>
<accession>E9G0T6</accession>
<feature type="transmembrane region" description="Helical" evidence="11">
    <location>
        <begin position="205"/>
        <end position="225"/>
    </location>
</feature>
<feature type="compositionally biased region" description="Polar residues" evidence="10">
    <location>
        <begin position="414"/>
        <end position="423"/>
    </location>
</feature>